<dbReference type="EMBL" id="CAJEWN010000120">
    <property type="protein sequence ID" value="CAD2166803.1"/>
    <property type="molecule type" value="Genomic_DNA"/>
</dbReference>
<feature type="compositionally biased region" description="Polar residues" evidence="1">
    <location>
        <begin position="273"/>
        <end position="282"/>
    </location>
</feature>
<proteinExistence type="predicted"/>
<feature type="region of interest" description="Disordered" evidence="1">
    <location>
        <begin position="263"/>
        <end position="282"/>
    </location>
</feature>
<dbReference type="AlphaFoldDB" id="A0A6V7UY75"/>
<comment type="caution">
    <text evidence="2">The sequence shown here is derived from an EMBL/GenBank/DDBJ whole genome shotgun (WGS) entry which is preliminary data.</text>
</comment>
<organism evidence="2 3">
    <name type="scientific">Meloidogyne enterolobii</name>
    <name type="common">Root-knot nematode worm</name>
    <name type="synonym">Meloidogyne mayaguensis</name>
    <dbReference type="NCBI Taxonomy" id="390850"/>
    <lineage>
        <taxon>Eukaryota</taxon>
        <taxon>Metazoa</taxon>
        <taxon>Ecdysozoa</taxon>
        <taxon>Nematoda</taxon>
        <taxon>Chromadorea</taxon>
        <taxon>Rhabditida</taxon>
        <taxon>Tylenchina</taxon>
        <taxon>Tylenchomorpha</taxon>
        <taxon>Tylenchoidea</taxon>
        <taxon>Meloidogynidae</taxon>
        <taxon>Meloidogyninae</taxon>
        <taxon>Meloidogyne</taxon>
    </lineage>
</organism>
<name>A0A6V7UY75_MELEN</name>
<evidence type="ECO:0000313" key="3">
    <source>
        <dbReference type="Proteomes" id="UP000580250"/>
    </source>
</evidence>
<protein>
    <submittedName>
        <fullName evidence="2">Uncharacterized protein</fullName>
    </submittedName>
</protein>
<evidence type="ECO:0000313" key="2">
    <source>
        <dbReference type="EMBL" id="CAD2166803.1"/>
    </source>
</evidence>
<dbReference type="OrthoDB" id="5819537at2759"/>
<accession>A0A6V7UY75</accession>
<dbReference type="Proteomes" id="UP000580250">
    <property type="component" value="Unassembled WGS sequence"/>
</dbReference>
<sequence>MLPSYLKYETQIFCCQRIKTGEKEIKLKQNNSSRTDKEFMTKQKLLLISILRIILMTSFPLLRPVATLRVLESIKPDVQLVPSSDRQVDVKQNTTLRHDAKDADQNATGSTYDLKSNLQLLTRYWMAESAPSTQAHISRESWGRYLRFKEDTCRKIFDEDYMAELQLNSTESGYFHWEANEFHRQLRDRLLPQAQGGSFRALIGSHLLSRLDPRLFASEPRSFCEAKRHVSEADERHKLAKEEQHMFEDFLINKVLPPDMFAPRRPPPLMPPSNTTNNVIKF</sequence>
<evidence type="ECO:0000256" key="1">
    <source>
        <dbReference type="SAM" id="MobiDB-lite"/>
    </source>
</evidence>
<gene>
    <name evidence="2" type="ORF">MENT_LOCUS18119</name>
</gene>
<reference evidence="2 3" key="1">
    <citation type="submission" date="2020-08" db="EMBL/GenBank/DDBJ databases">
        <authorList>
            <person name="Koutsovoulos G."/>
            <person name="Danchin GJ E."/>
        </authorList>
    </citation>
    <scope>NUCLEOTIDE SEQUENCE [LARGE SCALE GENOMIC DNA]</scope>
</reference>